<dbReference type="PANTHER" id="PTHR45586">
    <property type="entry name" value="TPR REPEAT-CONTAINING PROTEIN PA4667"/>
    <property type="match status" value="1"/>
</dbReference>
<organism evidence="14 15">
    <name type="scientific">Komagataeibacter medellinensis</name>
    <dbReference type="NCBI Taxonomy" id="1177712"/>
    <lineage>
        <taxon>Bacteria</taxon>
        <taxon>Pseudomonadati</taxon>
        <taxon>Pseudomonadota</taxon>
        <taxon>Alphaproteobacteria</taxon>
        <taxon>Acetobacterales</taxon>
        <taxon>Acetobacteraceae</taxon>
        <taxon>Komagataeibacter</taxon>
    </lineage>
</organism>
<proteinExistence type="inferred from homology"/>
<feature type="repeat" description="TPR" evidence="10">
    <location>
        <begin position="327"/>
        <end position="360"/>
    </location>
</feature>
<evidence type="ECO:0000256" key="12">
    <source>
        <dbReference type="SAM" id="SignalP"/>
    </source>
</evidence>
<comment type="similarity">
    <text evidence="3">Belongs to the AcsC/BcsC family.</text>
</comment>
<evidence type="ECO:0000256" key="2">
    <source>
        <dbReference type="ARBA" id="ARBA00005186"/>
    </source>
</evidence>
<name>A0ABQ6VTH0_9PROT</name>
<dbReference type="Proteomes" id="UP000427842">
    <property type="component" value="Unassembled WGS sequence"/>
</dbReference>
<dbReference type="RefSeq" id="WP_153468513.1">
    <property type="nucleotide sequence ID" value="NZ_QYAZ01000001.1"/>
</dbReference>
<sequence>MNRRYVFSLSAGLLASSCMTVLVAVPVAARAQQASTAMTGAQASGGSAAPRQILLQQARFWLQQQQYDNARQALQNAQRIAPNSPDVLEVQGEYQTAMGNREAAADTLRHLQEVAPGSTAANNLSDLLHERSISASDLSQVRSLAASGHNAQAVQGYQKLFSGGKPPRSLAVEYYQTMAGLPVEWSQARAGLAGIVAANPQDYHAQLAFAQALTYNTTTRMEGLSRLKDLQGFRSQAPVEAAAATQSYRQTLGWLPVTPTTQPLMQQWIDAHPNDTELREHMAHSSGGAPDKAGLARQAGYQQLNSGRISAAEQSFQSALQINSHDADALGGMGLVSMRQGDAAEARRYFQEAMAADPKTADRWRPALAGMEISGDYAAVRQLIAAHQYDAAKQRLSSLARRPGQFTGATLMLADLQRTTGQTGSAEQDYQAVLSRDPNSQLALMGLARVYMEQGKTAEARQLLSRVGPQYATQVGEIQVTGLMAAASQTSDSARKVSILREAMAQAPRDPWVRINLANALQQQGDMAEASRVMQPILSNPVTVQDRQAGILFTYGSGNDAMTRRLLSGLSPDDYSPAIRAIATEMEIKQDLASRLAMVANPVPLIREALSPPDPTGARGVAVADLFRQRGDMIHARMALRIASSRTLDLSPDQRLAYATEYMKISNPVAAARLLAPLGDGSGTGAGNALPPEQVQTLQQLRMGIAVAQSDLLNQRGDQAQAYDQLAPALHADPEATSPKLALARLYNGQGKSGKALDIDLAVLRHNPQDLDARQAAVQAAVNSDRKSLATRLAMDGVQESPMDARAWLAMAVADQADGHGHRTISDLRRAYDLRLQQVEGTRANVGAGAGEQESLQPPSSNPFRHHGYGRQTELGAPVTGGSYSMEATSPEASDQMLSSIAGQITTLRENLAPSIDGGLGFRSRSGEHGMGRLTEANIPIVGRLPLQAGESSLTFSITPTMIWSGQLDTGSVYDVPRYGTNMATQALNQYVRYLNHNNPNATGGYHGERIQGGEGEAGFAPDVQFGNSWVRADVGASPIGFPITNVLGGVEFSPRVGPVTFRVSAERRSITNSVLSYGGLRDPNWENNIGRYYREISRLADKTFGTHLASEWRGEWGGVVTNHFHGQVEATLGNTILYGGGGYAIQTGKNVKQNNEREAGIGVNTLVWHNANMLVRIGVSLTYFGYAKNQDFYTYGQGGYFSPQSYYAATVPIRYAGQHKRLDWDVTGSVGYQVFHEHSAPFFPTSSLMQSGAETVAASYLANATPSDYLSQETVNSAYYPGDSIASLTGGFNARVGYRFTHNLRLDLSGRWQKAGNWTESGAMISAHYLIMDQ</sequence>
<evidence type="ECO:0000256" key="5">
    <source>
        <dbReference type="ARBA" id="ARBA00022737"/>
    </source>
</evidence>
<comment type="caution">
    <text evidence="14">The sequence shown here is derived from an EMBL/GenBank/DDBJ whole genome shotgun (WGS) entry which is preliminary data.</text>
</comment>
<evidence type="ECO:0000256" key="6">
    <source>
        <dbReference type="ARBA" id="ARBA00022803"/>
    </source>
</evidence>
<evidence type="ECO:0000256" key="8">
    <source>
        <dbReference type="ARBA" id="ARBA00023136"/>
    </source>
</evidence>
<evidence type="ECO:0000256" key="1">
    <source>
        <dbReference type="ARBA" id="ARBA00004339"/>
    </source>
</evidence>
<dbReference type="EMBL" id="QYAZ01000001">
    <property type="protein sequence ID" value="KAB8123486.1"/>
    <property type="molecule type" value="Genomic_DNA"/>
</dbReference>
<evidence type="ECO:0000256" key="3">
    <source>
        <dbReference type="ARBA" id="ARBA00005886"/>
    </source>
</evidence>
<keyword evidence="15" id="KW-1185">Reference proteome</keyword>
<feature type="region of interest" description="Disordered" evidence="11">
    <location>
        <begin position="847"/>
        <end position="892"/>
    </location>
</feature>
<evidence type="ECO:0000256" key="4">
    <source>
        <dbReference type="ARBA" id="ARBA00022729"/>
    </source>
</evidence>
<dbReference type="SMART" id="SM00028">
    <property type="entry name" value="TPR"/>
    <property type="match status" value="6"/>
</dbReference>
<dbReference type="PANTHER" id="PTHR45586:SF1">
    <property type="entry name" value="LIPOPOLYSACCHARIDE ASSEMBLY PROTEIN B"/>
    <property type="match status" value="1"/>
</dbReference>
<comment type="pathway">
    <text evidence="2">Glycan metabolism; bacterial cellulose biosynthesis.</text>
</comment>
<dbReference type="Gene3D" id="1.25.40.10">
    <property type="entry name" value="Tetratricopeptide repeat domain"/>
    <property type="match status" value="3"/>
</dbReference>
<dbReference type="InterPro" id="IPR051012">
    <property type="entry name" value="CellSynth/LPSAsmb/PSIAsmb"/>
</dbReference>
<evidence type="ECO:0000256" key="9">
    <source>
        <dbReference type="ARBA" id="ARBA00023237"/>
    </source>
</evidence>
<dbReference type="Pfam" id="PF14559">
    <property type="entry name" value="TPR_19"/>
    <property type="match status" value="3"/>
</dbReference>
<keyword evidence="7" id="KW-0135">Cellulose biosynthesis</keyword>
<dbReference type="InterPro" id="IPR011990">
    <property type="entry name" value="TPR-like_helical_dom_sf"/>
</dbReference>
<accession>A0ABQ6VTH0</accession>
<comment type="subcellular location">
    <subcellularLocation>
        <location evidence="1">Cell outer membrane</location>
        <topology evidence="1">Peripheral membrane protein</topology>
    </subcellularLocation>
</comment>
<keyword evidence="5" id="KW-0677">Repeat</keyword>
<keyword evidence="9" id="KW-0998">Cell outer membrane</keyword>
<evidence type="ECO:0000313" key="14">
    <source>
        <dbReference type="EMBL" id="KAB8123486.1"/>
    </source>
</evidence>
<keyword evidence="4 12" id="KW-0732">Signal</keyword>
<dbReference type="InterPro" id="IPR008410">
    <property type="entry name" value="BCSC_C"/>
</dbReference>
<feature type="chain" id="PRO_5045396535" evidence="12">
    <location>
        <begin position="25"/>
        <end position="1335"/>
    </location>
</feature>
<feature type="domain" description="Cellulose synthase operon C C-terminal" evidence="13">
    <location>
        <begin position="933"/>
        <end position="1332"/>
    </location>
</feature>
<dbReference type="InterPro" id="IPR019734">
    <property type="entry name" value="TPR_rpt"/>
</dbReference>
<evidence type="ECO:0000313" key="15">
    <source>
        <dbReference type="Proteomes" id="UP000427842"/>
    </source>
</evidence>
<evidence type="ECO:0000256" key="7">
    <source>
        <dbReference type="ARBA" id="ARBA00022916"/>
    </source>
</evidence>
<dbReference type="Pfam" id="PF05420">
    <property type="entry name" value="BCSC_C"/>
    <property type="match status" value="1"/>
</dbReference>
<feature type="compositionally biased region" description="Polar residues" evidence="11">
    <location>
        <begin position="854"/>
        <end position="863"/>
    </location>
</feature>
<keyword evidence="6 10" id="KW-0802">TPR repeat</keyword>
<dbReference type="PROSITE" id="PS50005">
    <property type="entry name" value="TPR"/>
    <property type="match status" value="1"/>
</dbReference>
<evidence type="ECO:0000259" key="13">
    <source>
        <dbReference type="Pfam" id="PF05420"/>
    </source>
</evidence>
<feature type="compositionally biased region" description="Polar residues" evidence="11">
    <location>
        <begin position="882"/>
        <end position="892"/>
    </location>
</feature>
<dbReference type="InterPro" id="IPR003921">
    <property type="entry name" value="Cell_synth_C"/>
</dbReference>
<reference evidence="14 15" key="1">
    <citation type="submission" date="2018-09" db="EMBL/GenBank/DDBJ databases">
        <title>Genome sequence and characterization of the bcs clusters for the production of nanocellulose from the low pH resistant strain Komagataeibacter medellinensis ID13488.</title>
        <authorList>
            <person name="Hernandez-Arriaga A.M."/>
            <person name="Del Cerro C."/>
            <person name="Urbina L."/>
            <person name="Eceiza A."/>
            <person name="Retegi A."/>
            <person name="Prieto M.A."/>
        </authorList>
    </citation>
    <scope>NUCLEOTIDE SEQUENCE [LARGE SCALE GENOMIC DNA]</scope>
    <source>
        <strain evidence="14 15">ID13488</strain>
    </source>
</reference>
<dbReference type="PRINTS" id="PR01441">
    <property type="entry name" value="CELLSNTHASEC"/>
</dbReference>
<dbReference type="SUPFAM" id="SSF48452">
    <property type="entry name" value="TPR-like"/>
    <property type="match status" value="3"/>
</dbReference>
<keyword evidence="8" id="KW-0472">Membrane</keyword>
<protein>
    <submittedName>
        <fullName evidence="14">Cellulose synthase</fullName>
    </submittedName>
</protein>
<evidence type="ECO:0000256" key="11">
    <source>
        <dbReference type="SAM" id="MobiDB-lite"/>
    </source>
</evidence>
<evidence type="ECO:0000256" key="10">
    <source>
        <dbReference type="PROSITE-ProRule" id="PRU00339"/>
    </source>
</evidence>
<gene>
    <name evidence="14" type="ORF">D3W54_03880</name>
</gene>
<feature type="signal peptide" evidence="12">
    <location>
        <begin position="1"/>
        <end position="24"/>
    </location>
</feature>
<dbReference type="PROSITE" id="PS51257">
    <property type="entry name" value="PROKAR_LIPOPROTEIN"/>
    <property type="match status" value="1"/>
</dbReference>